<reference evidence="1" key="1">
    <citation type="journal article" date="2012" name="Nat. Biotechnol.">
        <title>Draft genome sequence of pigeonpea (Cajanus cajan), an orphan legume crop of resource-poor farmers.</title>
        <authorList>
            <person name="Varshney R.K."/>
            <person name="Chen W."/>
            <person name="Li Y."/>
            <person name="Bharti A.K."/>
            <person name="Saxena R.K."/>
            <person name="Schlueter J.A."/>
            <person name="Donoghue M.T."/>
            <person name="Azam S."/>
            <person name="Fan G."/>
            <person name="Whaley A.M."/>
            <person name="Farmer A.D."/>
            <person name="Sheridan J."/>
            <person name="Iwata A."/>
            <person name="Tuteja R."/>
            <person name="Penmetsa R.V."/>
            <person name="Wu W."/>
            <person name="Upadhyaya H.D."/>
            <person name="Yang S.P."/>
            <person name="Shah T."/>
            <person name="Saxena K.B."/>
            <person name="Michael T."/>
            <person name="McCombie W.R."/>
            <person name="Yang B."/>
            <person name="Zhang G."/>
            <person name="Yang H."/>
            <person name="Wang J."/>
            <person name="Spillane C."/>
            <person name="Cook D.R."/>
            <person name="May G.D."/>
            <person name="Xu X."/>
            <person name="Jackson S.A."/>
        </authorList>
    </citation>
    <scope>NUCLEOTIDE SEQUENCE [LARGE SCALE GENOMIC DNA]</scope>
</reference>
<sequence length="105" mass="12150">SVHHSEENLACLPSPTSARLEYPPYFEVNTFPKRLSSWLKRFHLHLARSVVLKLRKSLIPKPPILFGIVTLSHLTQQIFFTFSSLPYRKFLWMLTISLSTIVGNL</sequence>
<dbReference type="Gramene" id="C.cajan_31020.t">
    <property type="protein sequence ID" value="C.cajan_31020.t.cds1"/>
    <property type="gene ID" value="C.cajan_31020"/>
</dbReference>
<keyword evidence="2" id="KW-1185">Reference proteome</keyword>
<protein>
    <submittedName>
        <fullName evidence="1">Uncharacterized protein</fullName>
    </submittedName>
</protein>
<dbReference type="EMBL" id="KQ483600">
    <property type="protein sequence ID" value="KYP45182.1"/>
    <property type="molecule type" value="Genomic_DNA"/>
</dbReference>
<dbReference type="Proteomes" id="UP000075243">
    <property type="component" value="Unassembled WGS sequence"/>
</dbReference>
<organism evidence="1 2">
    <name type="scientific">Cajanus cajan</name>
    <name type="common">Pigeon pea</name>
    <name type="synonym">Cajanus indicus</name>
    <dbReference type="NCBI Taxonomy" id="3821"/>
    <lineage>
        <taxon>Eukaryota</taxon>
        <taxon>Viridiplantae</taxon>
        <taxon>Streptophyta</taxon>
        <taxon>Embryophyta</taxon>
        <taxon>Tracheophyta</taxon>
        <taxon>Spermatophyta</taxon>
        <taxon>Magnoliopsida</taxon>
        <taxon>eudicotyledons</taxon>
        <taxon>Gunneridae</taxon>
        <taxon>Pentapetalae</taxon>
        <taxon>rosids</taxon>
        <taxon>fabids</taxon>
        <taxon>Fabales</taxon>
        <taxon>Fabaceae</taxon>
        <taxon>Papilionoideae</taxon>
        <taxon>50 kb inversion clade</taxon>
        <taxon>NPAAA clade</taxon>
        <taxon>indigoferoid/millettioid clade</taxon>
        <taxon>Phaseoleae</taxon>
        <taxon>Cajanus</taxon>
    </lineage>
</organism>
<dbReference type="AlphaFoldDB" id="A0A151RRM1"/>
<proteinExistence type="predicted"/>
<gene>
    <name evidence="1" type="ORF">KK1_033316</name>
</gene>
<evidence type="ECO:0000313" key="2">
    <source>
        <dbReference type="Proteomes" id="UP000075243"/>
    </source>
</evidence>
<accession>A0A151RRM1</accession>
<evidence type="ECO:0000313" key="1">
    <source>
        <dbReference type="EMBL" id="KYP45182.1"/>
    </source>
</evidence>
<feature type="non-terminal residue" evidence="1">
    <location>
        <position position="1"/>
    </location>
</feature>
<name>A0A151RRM1_CAJCA</name>